<feature type="domain" description="GAF" evidence="2">
    <location>
        <begin position="3"/>
        <end position="161"/>
    </location>
</feature>
<proteinExistence type="predicted"/>
<dbReference type="SUPFAM" id="SSF55781">
    <property type="entry name" value="GAF domain-like"/>
    <property type="match status" value="2"/>
</dbReference>
<dbReference type="Pfam" id="PF01590">
    <property type="entry name" value="GAF"/>
    <property type="match status" value="1"/>
</dbReference>
<reference evidence="3 4" key="2">
    <citation type="submission" date="2018-06" db="EMBL/GenBank/DDBJ databases">
        <title>Metagenomic assembly of (sub)arctic Cyanobacteria and their associated microbiome from non-axenic cultures.</title>
        <authorList>
            <person name="Baurain D."/>
        </authorList>
    </citation>
    <scope>NUCLEOTIDE SEQUENCE [LARGE SCALE GENOMIC DNA]</scope>
    <source>
        <strain evidence="3">ULC066bin1</strain>
    </source>
</reference>
<protein>
    <recommendedName>
        <fullName evidence="2">GAF domain-containing protein</fullName>
    </recommendedName>
</protein>
<dbReference type="InterPro" id="IPR029016">
    <property type="entry name" value="GAF-like_dom_sf"/>
</dbReference>
<gene>
    <name evidence="3" type="ORF">DCF19_15460</name>
</gene>
<dbReference type="EMBL" id="QBML01000021">
    <property type="protein sequence ID" value="PZO38869.1"/>
    <property type="molecule type" value="Genomic_DNA"/>
</dbReference>
<name>A0A2W4WAE6_9CYAN</name>
<evidence type="ECO:0000313" key="3">
    <source>
        <dbReference type="EMBL" id="PZO38869.1"/>
    </source>
</evidence>
<sequence length="373" mass="41568">MGDLDDSVNTALQIIGEALDTDRVNAIKNFDHPLDSSFPYWRALEYEWYSSNAVSQFLDPDNTQGSYGDIPSLLELFAQGKSISYVIGDMLEPFRSKQIAIGVKSTHIVPIFVEGKWWGVLGLDDCREVKHRSAVELSLLKIAANCIGSAIQRDRTQQSLLRSEQERATELEKANKALADAIAGMARLENLENFLVEMLKVSLEISGAHSGAVVLIEGDFLRYPVLFDNKGLVDPQIQRSRGLDVSKLSPKSKDLALSILKSPTAWVVNPNDSRMPPEFVAFHQEYNNRSIRHIPMQISDRLIGWLGLGFAEEDPPMGKSFGLLKVLAEQMTLAVEMLRLSNEAQQTAIAREHERAAETRFTELTQANQAISI</sequence>
<comment type="caution">
    <text evidence="3">The sequence shown here is derived from an EMBL/GenBank/DDBJ whole genome shotgun (WGS) entry which is preliminary data.</text>
</comment>
<reference evidence="3 4" key="1">
    <citation type="submission" date="2018-04" db="EMBL/GenBank/DDBJ databases">
        <authorList>
            <person name="Go L.Y."/>
            <person name="Mitchell J.A."/>
        </authorList>
    </citation>
    <scope>NUCLEOTIDE SEQUENCE [LARGE SCALE GENOMIC DNA]</scope>
    <source>
        <strain evidence="3">ULC066bin1</strain>
    </source>
</reference>
<dbReference type="InterPro" id="IPR003018">
    <property type="entry name" value="GAF"/>
</dbReference>
<dbReference type="Gene3D" id="3.30.450.40">
    <property type="match status" value="2"/>
</dbReference>
<evidence type="ECO:0000313" key="4">
    <source>
        <dbReference type="Proteomes" id="UP000249467"/>
    </source>
</evidence>
<accession>A0A2W4WAE6</accession>
<evidence type="ECO:0000259" key="2">
    <source>
        <dbReference type="SMART" id="SM00065"/>
    </source>
</evidence>
<organism evidence="3 4">
    <name type="scientific">Pseudanabaena frigida</name>
    <dbReference type="NCBI Taxonomy" id="945775"/>
    <lineage>
        <taxon>Bacteria</taxon>
        <taxon>Bacillati</taxon>
        <taxon>Cyanobacteriota</taxon>
        <taxon>Cyanophyceae</taxon>
        <taxon>Pseudanabaenales</taxon>
        <taxon>Pseudanabaenaceae</taxon>
        <taxon>Pseudanabaena</taxon>
    </lineage>
</organism>
<keyword evidence="1" id="KW-0175">Coiled coil</keyword>
<evidence type="ECO:0000256" key="1">
    <source>
        <dbReference type="SAM" id="Coils"/>
    </source>
</evidence>
<dbReference type="Proteomes" id="UP000249467">
    <property type="component" value="Unassembled WGS sequence"/>
</dbReference>
<dbReference type="AlphaFoldDB" id="A0A2W4WAE6"/>
<feature type="coiled-coil region" evidence="1">
    <location>
        <begin position="161"/>
        <end position="191"/>
    </location>
</feature>
<dbReference type="SMART" id="SM00065">
    <property type="entry name" value="GAF"/>
    <property type="match status" value="1"/>
</dbReference>